<gene>
    <name evidence="1" type="ORF">AK812_SmicGene15981</name>
</gene>
<evidence type="ECO:0000313" key="1">
    <source>
        <dbReference type="EMBL" id="OLQ01277.1"/>
    </source>
</evidence>
<dbReference type="Proteomes" id="UP000186817">
    <property type="component" value="Unassembled WGS sequence"/>
</dbReference>
<evidence type="ECO:0000313" key="2">
    <source>
        <dbReference type="Proteomes" id="UP000186817"/>
    </source>
</evidence>
<name>A0A1Q9E1I7_SYMMI</name>
<dbReference type="EMBL" id="LSRX01000298">
    <property type="protein sequence ID" value="OLQ01277.1"/>
    <property type="molecule type" value="Genomic_DNA"/>
</dbReference>
<protein>
    <submittedName>
        <fullName evidence="1">Uncharacterized protein</fullName>
    </submittedName>
</protein>
<dbReference type="OrthoDB" id="41501at2759"/>
<accession>A0A1Q9E1I7</accession>
<sequence>MLSLLLDCILSEFRLKAVIPGTPKDAKEGGLLVRNLGMSGLVFVMATPQGGYDYGVNAVRLNRIAQDVGTV</sequence>
<dbReference type="AlphaFoldDB" id="A0A1Q9E1I7"/>
<keyword evidence="2" id="KW-1185">Reference proteome</keyword>
<proteinExistence type="predicted"/>
<reference evidence="1 2" key="1">
    <citation type="submission" date="2016-02" db="EMBL/GenBank/DDBJ databases">
        <title>Genome analysis of coral dinoflagellate symbionts highlights evolutionary adaptations to a symbiotic lifestyle.</title>
        <authorList>
            <person name="Aranda M."/>
            <person name="Li Y."/>
            <person name="Liew Y.J."/>
            <person name="Baumgarten S."/>
            <person name="Simakov O."/>
            <person name="Wilson M."/>
            <person name="Piel J."/>
            <person name="Ashoor H."/>
            <person name="Bougouffa S."/>
            <person name="Bajic V.B."/>
            <person name="Ryu T."/>
            <person name="Ravasi T."/>
            <person name="Bayer T."/>
            <person name="Micklem G."/>
            <person name="Kim H."/>
            <person name="Bhak J."/>
            <person name="Lajeunesse T.C."/>
            <person name="Voolstra C.R."/>
        </authorList>
    </citation>
    <scope>NUCLEOTIDE SEQUENCE [LARGE SCALE GENOMIC DNA]</scope>
    <source>
        <strain evidence="1 2">CCMP2467</strain>
    </source>
</reference>
<organism evidence="1 2">
    <name type="scientific">Symbiodinium microadriaticum</name>
    <name type="common">Dinoflagellate</name>
    <name type="synonym">Zooxanthella microadriatica</name>
    <dbReference type="NCBI Taxonomy" id="2951"/>
    <lineage>
        <taxon>Eukaryota</taxon>
        <taxon>Sar</taxon>
        <taxon>Alveolata</taxon>
        <taxon>Dinophyceae</taxon>
        <taxon>Suessiales</taxon>
        <taxon>Symbiodiniaceae</taxon>
        <taxon>Symbiodinium</taxon>
    </lineage>
</organism>
<comment type="caution">
    <text evidence="1">The sequence shown here is derived from an EMBL/GenBank/DDBJ whole genome shotgun (WGS) entry which is preliminary data.</text>
</comment>